<dbReference type="RefSeq" id="WP_111750137.1">
    <property type="nucleotide sequence ID" value="NZ_PTPX01000014.1"/>
</dbReference>
<comment type="caution">
    <text evidence="1">The sequence shown here is derived from an EMBL/GenBank/DDBJ whole genome shotgun (WGS) entry which is preliminary data.</text>
</comment>
<dbReference type="Proteomes" id="UP000248689">
    <property type="component" value="Unassembled WGS sequence"/>
</dbReference>
<organism evidence="1 2">
    <name type="scientific">Glaesserella australis</name>
    <dbReference type="NCBI Taxonomy" id="2094024"/>
    <lineage>
        <taxon>Bacteria</taxon>
        <taxon>Pseudomonadati</taxon>
        <taxon>Pseudomonadota</taxon>
        <taxon>Gammaproteobacteria</taxon>
        <taxon>Pasteurellales</taxon>
        <taxon>Pasteurellaceae</taxon>
        <taxon>Glaesserella</taxon>
    </lineage>
</organism>
<sequence>MRKMAAILISLMCLAGCEKSGQLENGLKFYNYNQIREVCIDGVIYLIYDSDREGGITPKINAEHYPYTCPKLKQ</sequence>
<dbReference type="AlphaFoldDB" id="A0A328BXQ9"/>
<keyword evidence="2" id="KW-1185">Reference proteome</keyword>
<evidence type="ECO:0000313" key="1">
    <source>
        <dbReference type="EMBL" id="RAL18455.1"/>
    </source>
</evidence>
<reference evidence="2" key="1">
    <citation type="submission" date="2018-02" db="EMBL/GenBank/DDBJ databases">
        <title>Glaesserella australis sp. nov., isolated from the lungs of pigs.</title>
        <authorList>
            <person name="Turni C."/>
            <person name="Christensen H."/>
        </authorList>
    </citation>
    <scope>NUCLEOTIDE SEQUENCE [LARGE SCALE GENOMIC DNA]</scope>
    <source>
        <strain evidence="2">HS4635</strain>
    </source>
</reference>
<name>A0A328BXQ9_9PAST</name>
<protein>
    <submittedName>
        <fullName evidence="1">Uncharacterized protein</fullName>
    </submittedName>
</protein>
<evidence type="ECO:0000313" key="2">
    <source>
        <dbReference type="Proteomes" id="UP000248689"/>
    </source>
</evidence>
<accession>A0A328BXQ9</accession>
<proteinExistence type="predicted"/>
<gene>
    <name evidence="1" type="ORF">C5N92_07000</name>
</gene>
<dbReference type="EMBL" id="PTPX01000014">
    <property type="protein sequence ID" value="RAL18455.1"/>
    <property type="molecule type" value="Genomic_DNA"/>
</dbReference>
<dbReference type="OrthoDB" id="5679513at2"/>